<keyword evidence="2" id="KW-1185">Reference proteome</keyword>
<dbReference type="Proteomes" id="UP000183567">
    <property type="component" value="Unassembled WGS sequence"/>
</dbReference>
<dbReference type="OrthoDB" id="2692480at2759"/>
<protein>
    <submittedName>
        <fullName evidence="1">Uncharacterized protein</fullName>
    </submittedName>
</protein>
<reference evidence="1 2" key="1">
    <citation type="submission" date="2016-03" db="EMBL/GenBank/DDBJ databases">
        <title>Comparative genomics of the ectomycorrhizal sister species Rhizopogon vinicolor and Rhizopogon vesiculosus (Basidiomycota: Boletales) reveals a divergence of the mating type B locus.</title>
        <authorList>
            <person name="Mujic A.B."/>
            <person name="Kuo A."/>
            <person name="Tritt A."/>
            <person name="Lipzen A."/>
            <person name="Chen C."/>
            <person name="Johnson J."/>
            <person name="Sharma A."/>
            <person name="Barry K."/>
            <person name="Grigoriev I.V."/>
            <person name="Spatafora J.W."/>
        </authorList>
    </citation>
    <scope>NUCLEOTIDE SEQUENCE [LARGE SCALE GENOMIC DNA]</scope>
    <source>
        <strain evidence="1 2">AM-OR11-056</strain>
    </source>
</reference>
<gene>
    <name evidence="1" type="ORF">AZE42_11847</name>
</gene>
<evidence type="ECO:0000313" key="1">
    <source>
        <dbReference type="EMBL" id="OJA09671.1"/>
    </source>
</evidence>
<dbReference type="AlphaFoldDB" id="A0A1J8PMC0"/>
<proteinExistence type="predicted"/>
<sequence length="295" mass="33334">MIRFYIVLKTDLFFLRAPNNAKVCETFDYVQSDLGSVHRILGKTSDDQYEYYKLKDPVLFTKDHAKSDIVKDCLDKNNWEEVSSLNSLKSLGPALSNIHVHLVIQPWADPAQAAIEDLKANYADIFSRLQIVVSNLQQWTLADIYNNLEGGHLWRHSDPHGSDFPVAITRIEKLLAELRTFTVPQAQGSTDYQHACHYNTHFNDMFEQTQNQSGDVTGREFANSSMSFGALTKTPSSLRATHPPPSRLAPSLCILYYQLSFPLSPHFLNSSRRYLGAFPYSSALNISPTLGVNFN</sequence>
<accession>A0A1J8PMC0</accession>
<name>A0A1J8PMC0_9AGAM</name>
<evidence type="ECO:0000313" key="2">
    <source>
        <dbReference type="Proteomes" id="UP000183567"/>
    </source>
</evidence>
<comment type="caution">
    <text evidence="1">The sequence shown here is derived from an EMBL/GenBank/DDBJ whole genome shotgun (WGS) entry which is preliminary data.</text>
</comment>
<dbReference type="EMBL" id="LVVM01005834">
    <property type="protein sequence ID" value="OJA09671.1"/>
    <property type="molecule type" value="Genomic_DNA"/>
</dbReference>
<organism evidence="1 2">
    <name type="scientific">Rhizopogon vesiculosus</name>
    <dbReference type="NCBI Taxonomy" id="180088"/>
    <lineage>
        <taxon>Eukaryota</taxon>
        <taxon>Fungi</taxon>
        <taxon>Dikarya</taxon>
        <taxon>Basidiomycota</taxon>
        <taxon>Agaricomycotina</taxon>
        <taxon>Agaricomycetes</taxon>
        <taxon>Agaricomycetidae</taxon>
        <taxon>Boletales</taxon>
        <taxon>Suillineae</taxon>
        <taxon>Rhizopogonaceae</taxon>
        <taxon>Rhizopogon</taxon>
    </lineage>
</organism>